<evidence type="ECO:0000313" key="2">
    <source>
        <dbReference type="EMBL" id="PKB25146.1"/>
    </source>
</evidence>
<sequence length="153" mass="16760">MPKFRISAARMVHLLLATMAVALPNFAQARVSVALDSAVFVERGGRANGRMLEPARRLSRGDRVVYIVTWTRQAGDGGFVVTNPLPRTVYYQASADDSEQVSIDGGRTWGRLDDLRIGTRLATPEDVTHVRWRIPAPVAARGSGQIAYSAIVR</sequence>
<evidence type="ECO:0000256" key="1">
    <source>
        <dbReference type="SAM" id="SignalP"/>
    </source>
</evidence>
<accession>A0A2N0I1T9</accession>
<proteinExistence type="predicted"/>
<organism evidence="2 3">
    <name type="scientific">Novosphingobium kunmingense</name>
    <dbReference type="NCBI Taxonomy" id="1211806"/>
    <lineage>
        <taxon>Bacteria</taxon>
        <taxon>Pseudomonadati</taxon>
        <taxon>Pseudomonadota</taxon>
        <taxon>Alphaproteobacteria</taxon>
        <taxon>Sphingomonadales</taxon>
        <taxon>Sphingomonadaceae</taxon>
        <taxon>Novosphingobium</taxon>
    </lineage>
</organism>
<keyword evidence="3" id="KW-1185">Reference proteome</keyword>
<evidence type="ECO:0000313" key="3">
    <source>
        <dbReference type="Proteomes" id="UP000232587"/>
    </source>
</evidence>
<protein>
    <recommendedName>
        <fullName evidence="4">Repeat protein (TIGR01451 family)</fullName>
    </recommendedName>
</protein>
<dbReference type="Proteomes" id="UP000232587">
    <property type="component" value="Unassembled WGS sequence"/>
</dbReference>
<dbReference type="EMBL" id="PHUF01000002">
    <property type="protein sequence ID" value="PKB25146.1"/>
    <property type="molecule type" value="Genomic_DNA"/>
</dbReference>
<dbReference type="AlphaFoldDB" id="A0A2N0I1T9"/>
<keyword evidence="1" id="KW-0732">Signal</keyword>
<comment type="caution">
    <text evidence="2">The sequence shown here is derived from an EMBL/GenBank/DDBJ whole genome shotgun (WGS) entry which is preliminary data.</text>
</comment>
<evidence type="ECO:0008006" key="4">
    <source>
        <dbReference type="Google" id="ProtNLM"/>
    </source>
</evidence>
<feature type="signal peptide" evidence="1">
    <location>
        <begin position="1"/>
        <end position="29"/>
    </location>
</feature>
<gene>
    <name evidence="2" type="ORF">B0I00_0333</name>
</gene>
<reference evidence="2 3" key="1">
    <citation type="submission" date="2017-11" db="EMBL/GenBank/DDBJ databases">
        <title>Genomic Encyclopedia of Type Strains, Phase III (KMG-III): the genomes of soil and plant-associated and newly described type strains.</title>
        <authorList>
            <person name="Whitman W."/>
        </authorList>
    </citation>
    <scope>NUCLEOTIDE SEQUENCE [LARGE SCALE GENOMIC DNA]</scope>
    <source>
        <strain evidence="2 3">CGMCC 1.12274</strain>
    </source>
</reference>
<feature type="chain" id="PRO_5014812869" description="Repeat protein (TIGR01451 family)" evidence="1">
    <location>
        <begin position="30"/>
        <end position="153"/>
    </location>
</feature>
<name>A0A2N0I1T9_9SPHN</name>